<comment type="caution">
    <text evidence="2">The sequence shown here is derived from an EMBL/GenBank/DDBJ whole genome shotgun (WGS) entry which is preliminary data.</text>
</comment>
<evidence type="ECO:0000256" key="1">
    <source>
        <dbReference type="SAM" id="Phobius"/>
    </source>
</evidence>
<accession>A0A554LV92</accession>
<protein>
    <submittedName>
        <fullName evidence="2">Uncharacterized protein</fullName>
    </submittedName>
</protein>
<feature type="transmembrane region" description="Helical" evidence="1">
    <location>
        <begin position="12"/>
        <end position="35"/>
    </location>
</feature>
<gene>
    <name evidence="2" type="ORF">CEN88_261</name>
</gene>
<feature type="transmembrane region" description="Helical" evidence="1">
    <location>
        <begin position="77"/>
        <end position="95"/>
    </location>
</feature>
<proteinExistence type="predicted"/>
<dbReference type="Proteomes" id="UP000318711">
    <property type="component" value="Unassembled WGS sequence"/>
</dbReference>
<dbReference type="EMBL" id="VMGL01000027">
    <property type="protein sequence ID" value="TSC96783.1"/>
    <property type="molecule type" value="Genomic_DNA"/>
</dbReference>
<reference evidence="2 3" key="1">
    <citation type="submission" date="2017-07" db="EMBL/GenBank/DDBJ databases">
        <title>Mechanisms for carbon and nitrogen cycling indicate functional differentiation within the Candidate Phyla Radiation.</title>
        <authorList>
            <person name="Danczak R.E."/>
            <person name="Johnston M.D."/>
            <person name="Kenah C."/>
            <person name="Slattery M."/>
            <person name="Wrighton K.C."/>
            <person name="Wilkins M.J."/>
        </authorList>
    </citation>
    <scope>NUCLEOTIDE SEQUENCE [LARGE SCALE GENOMIC DNA]</scope>
    <source>
        <strain evidence="2">Licking1014_2</strain>
    </source>
</reference>
<keyword evidence="1" id="KW-0812">Transmembrane</keyword>
<evidence type="ECO:0000313" key="3">
    <source>
        <dbReference type="Proteomes" id="UP000318711"/>
    </source>
</evidence>
<evidence type="ECO:0000313" key="2">
    <source>
        <dbReference type="EMBL" id="TSC96783.1"/>
    </source>
</evidence>
<keyword evidence="1" id="KW-0472">Membrane</keyword>
<name>A0A554LV92_9BACT</name>
<keyword evidence="1" id="KW-1133">Transmembrane helix</keyword>
<sequence>MDYKKIAFRGILSIGCLVIIIPIILVTVDVMTGGIPSGESFGMMILVLFEAFFLGLFILSIALLIGNLSYAYRNNKLKFITTSLLILLIIVIPYIDFSLLTKGQNIYIELMPEKILPKTKLLANGQKSRLHVPYGEIVELSWDSSAQYCEVPSPNEHYGSITHNPPLLLEDGRNWDELGKLPPRGSVRVPTGLPAIKSAIEEQESIPIRGGKREKIVSLGGGADIFCQTSIFGIPVDRSGDHQTLSIDVYIEIKS</sequence>
<dbReference type="AlphaFoldDB" id="A0A554LV92"/>
<organism evidence="2 3">
    <name type="scientific">Candidatus Berkelbacteria bacterium Licking1014_2</name>
    <dbReference type="NCBI Taxonomy" id="2017146"/>
    <lineage>
        <taxon>Bacteria</taxon>
        <taxon>Candidatus Berkelbacteria</taxon>
    </lineage>
</organism>
<feature type="transmembrane region" description="Helical" evidence="1">
    <location>
        <begin position="41"/>
        <end position="65"/>
    </location>
</feature>